<reference evidence="3" key="2">
    <citation type="submission" date="2021-09" db="EMBL/GenBank/DDBJ databases">
        <authorList>
            <person name="Gilroy R."/>
        </authorList>
    </citation>
    <scope>NUCLEOTIDE SEQUENCE</scope>
    <source>
        <strain evidence="3">ChiGjej6B6-11269</strain>
    </source>
</reference>
<evidence type="ECO:0000256" key="2">
    <source>
        <dbReference type="SAM" id="Phobius"/>
    </source>
</evidence>
<feature type="region of interest" description="Disordered" evidence="1">
    <location>
        <begin position="194"/>
        <end position="217"/>
    </location>
</feature>
<dbReference type="Proteomes" id="UP000786989">
    <property type="component" value="Unassembled WGS sequence"/>
</dbReference>
<dbReference type="AlphaFoldDB" id="A0A9D2UY34"/>
<reference evidence="3" key="1">
    <citation type="journal article" date="2021" name="PeerJ">
        <title>Extensive microbial diversity within the chicken gut microbiome revealed by metagenomics and culture.</title>
        <authorList>
            <person name="Gilroy R."/>
            <person name="Ravi A."/>
            <person name="Getino M."/>
            <person name="Pursley I."/>
            <person name="Horton D.L."/>
            <person name="Alikhan N.F."/>
            <person name="Baker D."/>
            <person name="Gharbi K."/>
            <person name="Hall N."/>
            <person name="Watson M."/>
            <person name="Adriaenssens E.M."/>
            <person name="Foster-Nyarko E."/>
            <person name="Jarju S."/>
            <person name="Secka A."/>
            <person name="Antonio M."/>
            <person name="Oren A."/>
            <person name="Chaudhuri R.R."/>
            <person name="La Ragione R."/>
            <person name="Hildebrand F."/>
            <person name="Pallen M.J."/>
        </authorList>
    </citation>
    <scope>NUCLEOTIDE SEQUENCE</scope>
    <source>
        <strain evidence="3">ChiGjej6B6-11269</strain>
    </source>
</reference>
<protein>
    <submittedName>
        <fullName evidence="3">Uncharacterized protein</fullName>
    </submittedName>
</protein>
<feature type="transmembrane region" description="Helical" evidence="2">
    <location>
        <begin position="34"/>
        <end position="56"/>
    </location>
</feature>
<keyword evidence="2" id="KW-0472">Membrane</keyword>
<organism evidence="3 4">
    <name type="scientific">Slackia equolifaciens</name>
    <dbReference type="NCBI Taxonomy" id="498718"/>
    <lineage>
        <taxon>Bacteria</taxon>
        <taxon>Bacillati</taxon>
        <taxon>Actinomycetota</taxon>
        <taxon>Coriobacteriia</taxon>
        <taxon>Eggerthellales</taxon>
        <taxon>Eggerthellaceae</taxon>
        <taxon>Slackia</taxon>
    </lineage>
</organism>
<feature type="compositionally biased region" description="Low complexity" evidence="1">
    <location>
        <begin position="203"/>
        <end position="217"/>
    </location>
</feature>
<accession>A0A9D2UY34</accession>
<dbReference type="EMBL" id="DYWI01000169">
    <property type="protein sequence ID" value="HJF66173.1"/>
    <property type="molecule type" value="Genomic_DNA"/>
</dbReference>
<name>A0A9D2UY34_9ACTN</name>
<comment type="caution">
    <text evidence="3">The sequence shown here is derived from an EMBL/GenBank/DDBJ whole genome shotgun (WGS) entry which is preliminary data.</text>
</comment>
<gene>
    <name evidence="3" type="ORF">K8U77_08700</name>
</gene>
<keyword evidence="2" id="KW-1133">Transmembrane helix</keyword>
<evidence type="ECO:0000313" key="4">
    <source>
        <dbReference type="Proteomes" id="UP000786989"/>
    </source>
</evidence>
<keyword evidence="2" id="KW-0812">Transmembrane</keyword>
<evidence type="ECO:0000313" key="3">
    <source>
        <dbReference type="EMBL" id="HJF66173.1"/>
    </source>
</evidence>
<sequence length="234" mass="23867">MMNRLSLSRTSFADDFFAHTGASRERSSWHGAAFVLEVMLLVAFIAASLAVLAAVFSGAQMRGIEAIRLTDAVTLAASGASNGAEDFAADPEAAYVEGTSTTYYAVVAGSVAPCDPSAANACEVTRVIDRNVTQAGALYDATVTVTRDGEVLYELKTSAYVSARADGAADVSTSGAASTAFASVSNASLVDSGQVDAESGDTSFTSASVDSPSSSEGVSAYLMSASTLFPDERG</sequence>
<feature type="non-terminal residue" evidence="3">
    <location>
        <position position="234"/>
    </location>
</feature>
<evidence type="ECO:0000256" key="1">
    <source>
        <dbReference type="SAM" id="MobiDB-lite"/>
    </source>
</evidence>
<proteinExistence type="predicted"/>